<dbReference type="Proteomes" id="UP000029443">
    <property type="component" value="Unassembled WGS sequence"/>
</dbReference>
<keyword evidence="1" id="KW-0732">Signal</keyword>
<organism evidence="2 3">
    <name type="scientific">Alcanivorax jadensis T9</name>
    <dbReference type="NCBI Taxonomy" id="1177181"/>
    <lineage>
        <taxon>Bacteria</taxon>
        <taxon>Pseudomonadati</taxon>
        <taxon>Pseudomonadota</taxon>
        <taxon>Gammaproteobacteria</taxon>
        <taxon>Oceanospirillales</taxon>
        <taxon>Alcanivoracaceae</taxon>
        <taxon>Alcanivorax</taxon>
    </lineage>
</organism>
<dbReference type="PANTHER" id="PTHR35271:SF1">
    <property type="entry name" value="ABC TRANSPORTER, SUBSTRATE-BINDING LIPOPROTEIN"/>
    <property type="match status" value="1"/>
</dbReference>
<evidence type="ECO:0000256" key="1">
    <source>
        <dbReference type="SAM" id="SignalP"/>
    </source>
</evidence>
<gene>
    <name evidence="2" type="ORF">T9A_02530</name>
</gene>
<feature type="chain" id="PRO_5046578097" description="ABC transporter substrate-binding protein" evidence="1">
    <location>
        <begin position="23"/>
        <end position="285"/>
    </location>
</feature>
<comment type="caution">
    <text evidence="2">The sequence shown here is derived from an EMBL/GenBank/DDBJ whole genome shotgun (WGS) entry which is preliminary data.</text>
</comment>
<dbReference type="InterPro" id="IPR007487">
    <property type="entry name" value="ABC_transpt-TYRBP-like"/>
</dbReference>
<keyword evidence="3" id="KW-1185">Reference proteome</keyword>
<evidence type="ECO:0000313" key="2">
    <source>
        <dbReference type="EMBL" id="KGD60353.1"/>
    </source>
</evidence>
<dbReference type="RefSeq" id="WP_035249077.1">
    <property type="nucleotide sequence ID" value="NZ_ARXU01000011.1"/>
</dbReference>
<dbReference type="EMBL" id="ARXU01000011">
    <property type="protein sequence ID" value="KGD60353.1"/>
    <property type="molecule type" value="Genomic_DNA"/>
</dbReference>
<reference evidence="2 3" key="1">
    <citation type="submission" date="2012-09" db="EMBL/GenBank/DDBJ databases">
        <title>Genome Sequence of alkane-degrading Bacterium Alcanivorax jadensis T9.</title>
        <authorList>
            <person name="Lai Q."/>
            <person name="Shao Z."/>
        </authorList>
    </citation>
    <scope>NUCLEOTIDE SEQUENCE [LARGE SCALE GENOMIC DNA]</scope>
    <source>
        <strain evidence="2 3">T9</strain>
    </source>
</reference>
<proteinExistence type="predicted"/>
<dbReference type="PANTHER" id="PTHR35271">
    <property type="entry name" value="ABC TRANSPORTER, SUBSTRATE-BINDING LIPOPROTEIN-RELATED"/>
    <property type="match status" value="1"/>
</dbReference>
<accession>A0ABR4WAD7</accession>
<feature type="signal peptide" evidence="1">
    <location>
        <begin position="1"/>
        <end position="22"/>
    </location>
</feature>
<evidence type="ECO:0008006" key="4">
    <source>
        <dbReference type="Google" id="ProtNLM"/>
    </source>
</evidence>
<sequence>MKRQGRLILLLWLAWLAPSLCAQTPLPVHVLAEDGPFRDSFIQALDDAATPSITRVADPTQAELLIAIGDQVFRRAQKLDKPLLGVYVSRSAVTLAKRKRCQCEGIWAGVALHDQLAMLEIMMPLARRVGVIIGPHSAWTPGMVQDYQGRLGLTALPVSSVDEMGDRLRESLARFDALVLPVDGELFGPGTAKLVLLTSYRLRRPVFGPDHAYVQAGSVASLYASGADLVAETLVHLQFFQSSKRLRRSGFVHTPTVAVNEHVANSFDMVFHDIDSLREALEVSP</sequence>
<evidence type="ECO:0000313" key="3">
    <source>
        <dbReference type="Proteomes" id="UP000029443"/>
    </source>
</evidence>
<dbReference type="Gene3D" id="3.40.50.2300">
    <property type="match status" value="1"/>
</dbReference>
<name>A0ABR4WAD7_9GAMM</name>
<protein>
    <recommendedName>
        <fullName evidence="4">ABC transporter substrate-binding protein</fullName>
    </recommendedName>
</protein>